<keyword evidence="11" id="KW-1185">Reference proteome</keyword>
<dbReference type="InterPro" id="IPR058240">
    <property type="entry name" value="rSAM_sf"/>
</dbReference>
<evidence type="ECO:0000256" key="3">
    <source>
        <dbReference type="ARBA" id="ARBA00022679"/>
    </source>
</evidence>
<dbReference type="AlphaFoldDB" id="A0A0F3GJF3"/>
<keyword evidence="4" id="KW-0949">S-adenosyl-L-methionine</keyword>
<dbReference type="EMBL" id="LACI01002428">
    <property type="protein sequence ID" value="KJU82065.1"/>
    <property type="molecule type" value="Genomic_DNA"/>
</dbReference>
<dbReference type="SFLD" id="SFLDG01082">
    <property type="entry name" value="B12-binding_domain_containing"/>
    <property type="match status" value="1"/>
</dbReference>
<protein>
    <submittedName>
        <fullName evidence="10">Radical SAM domain-containing protein</fullName>
    </submittedName>
</protein>
<dbReference type="CDD" id="cd02068">
    <property type="entry name" value="radical_SAM_B12_BD"/>
    <property type="match status" value="1"/>
</dbReference>
<dbReference type="InterPro" id="IPR051198">
    <property type="entry name" value="BchE-like"/>
</dbReference>
<evidence type="ECO:0000313" key="11">
    <source>
        <dbReference type="Proteomes" id="UP000033423"/>
    </source>
</evidence>
<dbReference type="GO" id="GO:0051539">
    <property type="term" value="F:4 iron, 4 sulfur cluster binding"/>
    <property type="evidence" value="ECO:0007669"/>
    <property type="project" value="UniProtKB-KW"/>
</dbReference>
<keyword evidence="6" id="KW-0408">Iron</keyword>
<evidence type="ECO:0000256" key="2">
    <source>
        <dbReference type="ARBA" id="ARBA00022603"/>
    </source>
</evidence>
<gene>
    <name evidence="10" type="ORF">MBAV_005720</name>
</gene>
<dbReference type="Gene3D" id="3.80.30.20">
    <property type="entry name" value="tm_1862 like domain"/>
    <property type="match status" value="1"/>
</dbReference>
<dbReference type="InterPro" id="IPR036724">
    <property type="entry name" value="Cobalamin-bd_sf"/>
</dbReference>
<evidence type="ECO:0000256" key="4">
    <source>
        <dbReference type="ARBA" id="ARBA00022691"/>
    </source>
</evidence>
<dbReference type="PANTHER" id="PTHR43409">
    <property type="entry name" value="ANAEROBIC MAGNESIUM-PROTOPORPHYRIN IX MONOMETHYL ESTER CYCLASE-RELATED"/>
    <property type="match status" value="1"/>
</dbReference>
<dbReference type="GO" id="GO:0003824">
    <property type="term" value="F:catalytic activity"/>
    <property type="evidence" value="ECO:0007669"/>
    <property type="project" value="InterPro"/>
</dbReference>
<dbReference type="PROSITE" id="PS51332">
    <property type="entry name" value="B12_BINDING"/>
    <property type="match status" value="1"/>
</dbReference>
<dbReference type="GO" id="GO:0046872">
    <property type="term" value="F:metal ion binding"/>
    <property type="evidence" value="ECO:0007669"/>
    <property type="project" value="UniProtKB-KW"/>
</dbReference>
<proteinExistence type="predicted"/>
<comment type="caution">
    <text evidence="10">The sequence shown here is derived from an EMBL/GenBank/DDBJ whole genome shotgun (WGS) entry which is preliminary data.</text>
</comment>
<keyword evidence="2" id="KW-0489">Methyltransferase</keyword>
<dbReference type="InterPro" id="IPR007197">
    <property type="entry name" value="rSAM"/>
</dbReference>
<dbReference type="InterPro" id="IPR023404">
    <property type="entry name" value="rSAM_horseshoe"/>
</dbReference>
<evidence type="ECO:0000259" key="9">
    <source>
        <dbReference type="PROSITE" id="PS51918"/>
    </source>
</evidence>
<dbReference type="InterPro" id="IPR034466">
    <property type="entry name" value="Methyltransferase_Class_B"/>
</dbReference>
<dbReference type="SFLD" id="SFLDS00029">
    <property type="entry name" value="Radical_SAM"/>
    <property type="match status" value="1"/>
</dbReference>
<dbReference type="SUPFAM" id="SSF52242">
    <property type="entry name" value="Cobalamin (vitamin B12)-binding domain"/>
    <property type="match status" value="1"/>
</dbReference>
<evidence type="ECO:0000256" key="7">
    <source>
        <dbReference type="ARBA" id="ARBA00023014"/>
    </source>
</evidence>
<feature type="domain" description="B12-binding" evidence="8">
    <location>
        <begin position="4"/>
        <end position="141"/>
    </location>
</feature>
<sequence>MKNKEKVLLYFPDTLENIKMIAPPLSLIALGAYLENKGYDVSIYDKRIMNNAHEKILSELKDALCVGITSLTGPQISDGRELSKKIKHIDPKFPVIWGGWHPSLLPEQTLSDPYVDFIVRGQGEITFLELILALQKKESFESIKGLLFKTGGKIIDNGIRELVDINEFPFLAYHLINVLKYPGRPSSPNDVYTTIRTQQGCPYRCEFCADPIVYKRKMVRYTPERTVDEIEKIVNAYGITEISFQDPTFILSIKHLSEFCTELINRRIKIKWTATARYTSIANMDDEILSQLKDSGCHILHPGVEAASQEMMDYIKKDQRLEPLMICAEKLAKYKINGLYSFIVGIPGEPKGEITKVFNIVKQIKEIDSNAITPVNFYTPYPISYLYRKAIEHGFQEPRTLEEWKDFSARKNNMPWVNEAMEDEVMKKDKYYLPAAYPSEVMQKKMQKGNFRWLYRLFHVVAKFRVKHSFYGFDIDWKLLLTYWRFWGKYNRKLPLHNIHFRW</sequence>
<dbReference type="PANTHER" id="PTHR43409:SF7">
    <property type="entry name" value="BLL1977 PROTEIN"/>
    <property type="match status" value="1"/>
</dbReference>
<dbReference type="Pfam" id="PF02310">
    <property type="entry name" value="B12-binding"/>
    <property type="match status" value="1"/>
</dbReference>
<dbReference type="Gene3D" id="3.40.50.280">
    <property type="entry name" value="Cobalamin-binding domain"/>
    <property type="match status" value="1"/>
</dbReference>
<accession>A0A0F3GJF3</accession>
<dbReference type="PROSITE" id="PS51918">
    <property type="entry name" value="RADICAL_SAM"/>
    <property type="match status" value="1"/>
</dbReference>
<dbReference type="SMART" id="SM00729">
    <property type="entry name" value="Elp3"/>
    <property type="match status" value="1"/>
</dbReference>
<evidence type="ECO:0000259" key="8">
    <source>
        <dbReference type="PROSITE" id="PS51332"/>
    </source>
</evidence>
<reference evidence="10 11" key="1">
    <citation type="submission" date="2015-02" db="EMBL/GenBank/DDBJ databases">
        <title>Single-cell genomics of uncultivated deep-branching MTB reveals a conserved set of magnetosome genes.</title>
        <authorList>
            <person name="Kolinko S."/>
            <person name="Richter M."/>
            <person name="Glockner F.O."/>
            <person name="Brachmann A."/>
            <person name="Schuler D."/>
        </authorList>
    </citation>
    <scope>NUCLEOTIDE SEQUENCE [LARGE SCALE GENOMIC DNA]</scope>
    <source>
        <strain evidence="10">TM-1</strain>
    </source>
</reference>
<dbReference type="InterPro" id="IPR006158">
    <property type="entry name" value="Cobalamin-bd"/>
</dbReference>
<evidence type="ECO:0000256" key="1">
    <source>
        <dbReference type="ARBA" id="ARBA00001966"/>
    </source>
</evidence>
<keyword evidence="5" id="KW-0479">Metal-binding</keyword>
<name>A0A0F3GJF3_9BACT</name>
<keyword evidence="3" id="KW-0808">Transferase</keyword>
<dbReference type="SUPFAM" id="SSF102114">
    <property type="entry name" value="Radical SAM enzymes"/>
    <property type="match status" value="1"/>
</dbReference>
<evidence type="ECO:0000256" key="5">
    <source>
        <dbReference type="ARBA" id="ARBA00022723"/>
    </source>
</evidence>
<comment type="cofactor">
    <cofactor evidence="1">
        <name>[4Fe-4S] cluster</name>
        <dbReference type="ChEBI" id="CHEBI:49883"/>
    </cofactor>
</comment>
<dbReference type="SFLD" id="SFLDG01123">
    <property type="entry name" value="methyltransferase_(Class_B)"/>
    <property type="match status" value="1"/>
</dbReference>
<dbReference type="Pfam" id="PF04055">
    <property type="entry name" value="Radical_SAM"/>
    <property type="match status" value="1"/>
</dbReference>
<dbReference type="CDD" id="cd01335">
    <property type="entry name" value="Radical_SAM"/>
    <property type="match status" value="1"/>
</dbReference>
<evidence type="ECO:0000256" key="6">
    <source>
        <dbReference type="ARBA" id="ARBA00023004"/>
    </source>
</evidence>
<feature type="domain" description="Radical SAM core" evidence="9">
    <location>
        <begin position="187"/>
        <end position="418"/>
    </location>
</feature>
<keyword evidence="7" id="KW-0411">Iron-sulfur</keyword>
<dbReference type="Proteomes" id="UP000033423">
    <property type="component" value="Unassembled WGS sequence"/>
</dbReference>
<organism evidence="10 11">
    <name type="scientific">Candidatus Magnetobacterium bavaricum</name>
    <dbReference type="NCBI Taxonomy" id="29290"/>
    <lineage>
        <taxon>Bacteria</taxon>
        <taxon>Pseudomonadati</taxon>
        <taxon>Nitrospirota</taxon>
        <taxon>Thermodesulfovibrionia</taxon>
        <taxon>Thermodesulfovibrionales</taxon>
        <taxon>Candidatus Magnetobacteriaceae</taxon>
        <taxon>Candidatus Magnetobacterium</taxon>
    </lineage>
</organism>
<dbReference type="GO" id="GO:0031419">
    <property type="term" value="F:cobalamin binding"/>
    <property type="evidence" value="ECO:0007669"/>
    <property type="project" value="InterPro"/>
</dbReference>
<evidence type="ECO:0000313" key="10">
    <source>
        <dbReference type="EMBL" id="KJU82065.1"/>
    </source>
</evidence>
<dbReference type="InterPro" id="IPR006638">
    <property type="entry name" value="Elp3/MiaA/NifB-like_rSAM"/>
</dbReference>